<sequence>MRRSLWLPLALLLALPACSQPLRSPIPDSVVCIPTGRERTVSGGGTVTLHPGETREVTLSVLVNGQPNQGEVSFIRSSSAPGALFTGGVIQPVDVLRDSLSFSGPQVTVRVRVPETARPGTSSFGVITRAQGAQCRTGSLTIEMTVLAP</sequence>
<feature type="chain" id="PRO_5045289893" description="Lipoprotein" evidence="1">
    <location>
        <begin position="20"/>
        <end position="149"/>
    </location>
</feature>
<proteinExistence type="predicted"/>
<reference evidence="2 3" key="1">
    <citation type="submission" date="2023-05" db="EMBL/GenBank/DDBJ databases">
        <authorList>
            <person name="Gao F."/>
        </authorList>
    </citation>
    <scope>NUCLEOTIDE SEQUENCE [LARGE SCALE GENOMIC DNA]</scope>
    <source>
        <strain evidence="2 3">MIMF12</strain>
    </source>
</reference>
<feature type="signal peptide" evidence="1">
    <location>
        <begin position="1"/>
        <end position="19"/>
    </location>
</feature>
<accession>A0ABT7JFQ0</accession>
<keyword evidence="3" id="KW-1185">Reference proteome</keyword>
<evidence type="ECO:0008006" key="4">
    <source>
        <dbReference type="Google" id="ProtNLM"/>
    </source>
</evidence>
<name>A0ABT7JFQ0_9DEIO</name>
<protein>
    <recommendedName>
        <fullName evidence="4">Lipoprotein</fullName>
    </recommendedName>
</protein>
<dbReference type="RefSeq" id="WP_285522526.1">
    <property type="nucleotide sequence ID" value="NZ_JASNGB010000045.1"/>
</dbReference>
<dbReference type="Proteomes" id="UP001302059">
    <property type="component" value="Unassembled WGS sequence"/>
</dbReference>
<comment type="caution">
    <text evidence="2">The sequence shown here is derived from an EMBL/GenBank/DDBJ whole genome shotgun (WGS) entry which is preliminary data.</text>
</comment>
<evidence type="ECO:0000313" key="3">
    <source>
        <dbReference type="Proteomes" id="UP001302059"/>
    </source>
</evidence>
<evidence type="ECO:0000313" key="2">
    <source>
        <dbReference type="EMBL" id="MDL2343890.1"/>
    </source>
</evidence>
<evidence type="ECO:0000256" key="1">
    <source>
        <dbReference type="SAM" id="SignalP"/>
    </source>
</evidence>
<keyword evidence="1" id="KW-0732">Signal</keyword>
<organism evidence="2 3">
    <name type="scientific">Deinococcus rhizophilus</name>
    <dbReference type="NCBI Taxonomy" id="3049544"/>
    <lineage>
        <taxon>Bacteria</taxon>
        <taxon>Thermotogati</taxon>
        <taxon>Deinococcota</taxon>
        <taxon>Deinococci</taxon>
        <taxon>Deinococcales</taxon>
        <taxon>Deinococcaceae</taxon>
        <taxon>Deinococcus</taxon>
    </lineage>
</organism>
<dbReference type="EMBL" id="JASNGB010000045">
    <property type="protein sequence ID" value="MDL2343890.1"/>
    <property type="molecule type" value="Genomic_DNA"/>
</dbReference>
<gene>
    <name evidence="2" type="ORF">QOL99_06975</name>
</gene>